<evidence type="ECO:0000256" key="3">
    <source>
        <dbReference type="ARBA" id="ARBA00022617"/>
    </source>
</evidence>
<protein>
    <submittedName>
        <fullName evidence="13">Dye decolorizing peroxidase</fullName>
        <ecNumber evidence="13">1.11.1.19</ecNumber>
    </submittedName>
</protein>
<organism evidence="13 14">
    <name type="scientific">Micromonospora polyrhachis</name>
    <dbReference type="NCBI Taxonomy" id="1282883"/>
    <lineage>
        <taxon>Bacteria</taxon>
        <taxon>Bacillati</taxon>
        <taxon>Actinomycetota</taxon>
        <taxon>Actinomycetes</taxon>
        <taxon>Micromonosporales</taxon>
        <taxon>Micromonosporaceae</taxon>
        <taxon>Micromonospora</taxon>
    </lineage>
</organism>
<keyword evidence="14" id="KW-1185">Reference proteome</keyword>
<dbReference type="InterPro" id="IPR048328">
    <property type="entry name" value="Dyp_perox_C"/>
</dbReference>
<dbReference type="GO" id="GO:0004601">
    <property type="term" value="F:peroxidase activity"/>
    <property type="evidence" value="ECO:0007669"/>
    <property type="project" value="UniProtKB-KW"/>
</dbReference>
<keyword evidence="7" id="KW-0408">Iron</keyword>
<comment type="similarity">
    <text evidence="8">Belongs to the DyP-type peroxidase family.</text>
</comment>
<keyword evidence="10" id="KW-1133">Transmembrane helix</keyword>
<evidence type="ECO:0000256" key="8">
    <source>
        <dbReference type="ARBA" id="ARBA00025737"/>
    </source>
</evidence>
<reference evidence="13 14" key="1">
    <citation type="submission" date="2020-08" db="EMBL/GenBank/DDBJ databases">
        <title>Sequencing the genomes of 1000 actinobacteria strains.</title>
        <authorList>
            <person name="Klenk H.-P."/>
        </authorList>
    </citation>
    <scope>NUCLEOTIDE SEQUENCE [LARGE SCALE GENOMIC DNA]</scope>
    <source>
        <strain evidence="13 14">DSM 45886</strain>
    </source>
</reference>
<feature type="domain" description="Dyp-type peroxidase C-terminal" evidence="12">
    <location>
        <begin position="236"/>
        <end position="414"/>
    </location>
</feature>
<dbReference type="EC" id="1.11.1.19" evidence="13"/>
<dbReference type="InterPro" id="IPR006314">
    <property type="entry name" value="Dyp_peroxidase"/>
</dbReference>
<sequence>MTDQRETGTTDQRETATTDQRETRRLSRRHLLTSGTVAGGAVLGGAIGATLTRDPGQPAPTPVAADTTIGTAIEPFHGPRQAGIATPPQAHASFVAFTLHQATDRAALVRLMRLLTDDAARLTQGQPALADTERELALLPARLTVTFGFGPGFYRAAGLDDRRPASVADLPPFSIDRLQPRWSGGDLLIQICADDAVTVAHAQRMLVKDARPFGTVRWTQLGFRRSRGVQGETATQHNLLGQLDGTTNPKPGTTAFEQAVWVPDGPAWQRDGTTLVIRRITTELETWDLLGRTDKEQALGRRLDTGAPLTGQAEHDPPDFTATDEHGFTVIPDFSHVARAHVTNDRLRILRRTYNYDGVPDADGRPDSGLIFASYQADVDRQFLPIQRRLAERDLLNEWTTPIGSAVFAIPPGCAPGGWVGEQLLA</sequence>
<dbReference type="GO" id="GO:0046872">
    <property type="term" value="F:metal ion binding"/>
    <property type="evidence" value="ECO:0007669"/>
    <property type="project" value="UniProtKB-KW"/>
</dbReference>
<evidence type="ECO:0000256" key="1">
    <source>
        <dbReference type="ARBA" id="ARBA00001970"/>
    </source>
</evidence>
<feature type="domain" description="Dyp-type peroxidase N-terminal" evidence="11">
    <location>
        <begin position="81"/>
        <end position="224"/>
    </location>
</feature>
<evidence type="ECO:0000259" key="11">
    <source>
        <dbReference type="Pfam" id="PF04261"/>
    </source>
</evidence>
<dbReference type="GO" id="GO:0005829">
    <property type="term" value="C:cytosol"/>
    <property type="evidence" value="ECO:0007669"/>
    <property type="project" value="TreeGrafter"/>
</dbReference>
<dbReference type="PANTHER" id="PTHR30521:SF4">
    <property type="entry name" value="DEFERROCHELATASE"/>
    <property type="match status" value="1"/>
</dbReference>
<dbReference type="EMBL" id="JACHJW010000001">
    <property type="protein sequence ID" value="MBB4956767.1"/>
    <property type="molecule type" value="Genomic_DNA"/>
</dbReference>
<dbReference type="PROSITE" id="PS51318">
    <property type="entry name" value="TAT"/>
    <property type="match status" value="1"/>
</dbReference>
<keyword evidence="5" id="KW-0732">Signal</keyword>
<evidence type="ECO:0000256" key="9">
    <source>
        <dbReference type="SAM" id="MobiDB-lite"/>
    </source>
</evidence>
<keyword evidence="4" id="KW-0479">Metal-binding</keyword>
<evidence type="ECO:0000313" key="13">
    <source>
        <dbReference type="EMBL" id="MBB4956767.1"/>
    </source>
</evidence>
<dbReference type="InterPro" id="IPR011008">
    <property type="entry name" value="Dimeric_a/b-barrel"/>
</dbReference>
<evidence type="ECO:0000256" key="2">
    <source>
        <dbReference type="ARBA" id="ARBA00022559"/>
    </source>
</evidence>
<gene>
    <name evidence="13" type="ORF">FHR38_000500</name>
</gene>
<proteinExistence type="inferred from homology"/>
<name>A0A7W7SL35_9ACTN</name>
<dbReference type="Proteomes" id="UP000578819">
    <property type="component" value="Unassembled WGS sequence"/>
</dbReference>
<keyword evidence="6 13" id="KW-0560">Oxidoreductase</keyword>
<dbReference type="AlphaFoldDB" id="A0A7W7SL35"/>
<keyword evidence="2 13" id="KW-0575">Peroxidase</keyword>
<accession>A0A7W7SL35</accession>
<evidence type="ECO:0000313" key="14">
    <source>
        <dbReference type="Proteomes" id="UP000578819"/>
    </source>
</evidence>
<feature type="compositionally biased region" description="Basic and acidic residues" evidence="9">
    <location>
        <begin position="1"/>
        <end position="25"/>
    </location>
</feature>
<feature type="transmembrane region" description="Helical" evidence="10">
    <location>
        <begin position="31"/>
        <end position="51"/>
    </location>
</feature>
<evidence type="ECO:0000256" key="7">
    <source>
        <dbReference type="ARBA" id="ARBA00023004"/>
    </source>
</evidence>
<evidence type="ECO:0000256" key="10">
    <source>
        <dbReference type="SAM" id="Phobius"/>
    </source>
</evidence>
<dbReference type="PROSITE" id="PS51404">
    <property type="entry name" value="DYP_PEROXIDASE"/>
    <property type="match status" value="1"/>
</dbReference>
<dbReference type="InterPro" id="IPR048327">
    <property type="entry name" value="Dyp_perox_N"/>
</dbReference>
<comment type="caution">
    <text evidence="13">The sequence shown here is derived from an EMBL/GenBank/DDBJ whole genome shotgun (WGS) entry which is preliminary data.</text>
</comment>
<keyword evidence="10" id="KW-0812">Transmembrane</keyword>
<dbReference type="NCBIfam" id="TIGR01413">
    <property type="entry name" value="Dyp_perox_fam"/>
    <property type="match status" value="1"/>
</dbReference>
<feature type="region of interest" description="Disordered" evidence="9">
    <location>
        <begin position="1"/>
        <end position="33"/>
    </location>
</feature>
<keyword evidence="3" id="KW-0349">Heme</keyword>
<dbReference type="SUPFAM" id="SSF54909">
    <property type="entry name" value="Dimeric alpha+beta barrel"/>
    <property type="match status" value="1"/>
</dbReference>
<evidence type="ECO:0000259" key="12">
    <source>
        <dbReference type="Pfam" id="PF20628"/>
    </source>
</evidence>
<evidence type="ECO:0000256" key="6">
    <source>
        <dbReference type="ARBA" id="ARBA00023002"/>
    </source>
</evidence>
<keyword evidence="10" id="KW-0472">Membrane</keyword>
<evidence type="ECO:0000256" key="5">
    <source>
        <dbReference type="ARBA" id="ARBA00022729"/>
    </source>
</evidence>
<dbReference type="GO" id="GO:0020037">
    <property type="term" value="F:heme binding"/>
    <property type="evidence" value="ECO:0007669"/>
    <property type="project" value="InterPro"/>
</dbReference>
<dbReference type="InterPro" id="IPR006311">
    <property type="entry name" value="TAT_signal"/>
</dbReference>
<dbReference type="Pfam" id="PF04261">
    <property type="entry name" value="Dyp_perox_N"/>
    <property type="match status" value="1"/>
</dbReference>
<evidence type="ECO:0000256" key="4">
    <source>
        <dbReference type="ARBA" id="ARBA00022723"/>
    </source>
</evidence>
<dbReference type="PANTHER" id="PTHR30521">
    <property type="entry name" value="DEFERROCHELATASE/PEROXIDASE"/>
    <property type="match status" value="1"/>
</dbReference>
<dbReference type="Pfam" id="PF20628">
    <property type="entry name" value="Dyp_perox_C"/>
    <property type="match status" value="1"/>
</dbReference>
<comment type="cofactor">
    <cofactor evidence="1">
        <name>heme b</name>
        <dbReference type="ChEBI" id="CHEBI:60344"/>
    </cofactor>
</comment>